<comment type="similarity">
    <text evidence="1">Belongs to the cytidine and deoxycytidylate deaminase family. ADAT2 subfamily.</text>
</comment>
<evidence type="ECO:0000256" key="4">
    <source>
        <dbReference type="ARBA" id="ARBA00022723"/>
    </source>
</evidence>
<dbReference type="AlphaFoldDB" id="A0AAU8GVV3"/>
<keyword evidence="3 8" id="KW-0819">tRNA processing</keyword>
<evidence type="ECO:0000256" key="8">
    <source>
        <dbReference type="HAMAP-Rule" id="MF_00972"/>
    </source>
</evidence>
<evidence type="ECO:0000256" key="7">
    <source>
        <dbReference type="ARBA" id="ARBA00048045"/>
    </source>
</evidence>
<feature type="binding site" evidence="8">
    <location>
        <position position="89"/>
    </location>
    <ligand>
        <name>Zn(2+)</name>
        <dbReference type="ChEBI" id="CHEBI:29105"/>
        <note>catalytic</note>
    </ligand>
</feature>
<evidence type="ECO:0000256" key="2">
    <source>
        <dbReference type="ARBA" id="ARBA00011738"/>
    </source>
</evidence>
<keyword evidence="4 8" id="KW-0479">Metal-binding</keyword>
<evidence type="ECO:0000256" key="1">
    <source>
        <dbReference type="ARBA" id="ARBA00010669"/>
    </source>
</evidence>
<dbReference type="KEGG" id="taut:V4D30_09940"/>
<dbReference type="InterPro" id="IPR028883">
    <property type="entry name" value="tRNA_aden_deaminase"/>
</dbReference>
<organism evidence="10">
    <name type="scientific">Thermodesulfovibrio autotrophicus</name>
    <dbReference type="NCBI Taxonomy" id="3118333"/>
    <lineage>
        <taxon>Bacteria</taxon>
        <taxon>Pseudomonadati</taxon>
        <taxon>Nitrospirota</taxon>
        <taxon>Thermodesulfovibrionia</taxon>
        <taxon>Thermodesulfovibrionales</taxon>
        <taxon>Thermodesulfovibrionaceae</taxon>
        <taxon>Thermodesulfovibrio</taxon>
    </lineage>
</organism>
<dbReference type="InterPro" id="IPR002125">
    <property type="entry name" value="CMP_dCMP_dom"/>
</dbReference>
<dbReference type="HAMAP" id="MF_00972">
    <property type="entry name" value="tRNA_aden_deaminase"/>
    <property type="match status" value="1"/>
</dbReference>
<dbReference type="InterPro" id="IPR058535">
    <property type="entry name" value="MafB19-deam"/>
</dbReference>
<dbReference type="Pfam" id="PF14437">
    <property type="entry name" value="MafB19-deam"/>
    <property type="match status" value="1"/>
</dbReference>
<dbReference type="PANTHER" id="PTHR11079:SF202">
    <property type="entry name" value="TRNA-SPECIFIC ADENOSINE DEAMINASE"/>
    <property type="match status" value="1"/>
</dbReference>
<dbReference type="CDD" id="cd01285">
    <property type="entry name" value="nucleoside_deaminase"/>
    <property type="match status" value="1"/>
</dbReference>
<gene>
    <name evidence="8 10" type="primary">tadA</name>
    <name evidence="10" type="ORF">V4D30_09940</name>
</gene>
<dbReference type="SUPFAM" id="SSF53927">
    <property type="entry name" value="Cytidine deaminase-like"/>
    <property type="match status" value="1"/>
</dbReference>
<dbReference type="GO" id="GO:0052717">
    <property type="term" value="F:tRNA-specific adenosine-34 deaminase activity"/>
    <property type="evidence" value="ECO:0007669"/>
    <property type="project" value="UniProtKB-UniRule"/>
</dbReference>
<dbReference type="InterPro" id="IPR016192">
    <property type="entry name" value="APOBEC/CMP_deaminase_Zn-bd"/>
</dbReference>
<dbReference type="EC" id="3.5.4.33" evidence="8"/>
<evidence type="ECO:0000256" key="3">
    <source>
        <dbReference type="ARBA" id="ARBA00022694"/>
    </source>
</evidence>
<accession>A0AAU8GVV3</accession>
<dbReference type="FunFam" id="3.40.140.10:FF:000005">
    <property type="entry name" value="tRNA-specific adenosine deaminase"/>
    <property type="match status" value="1"/>
</dbReference>
<dbReference type="InterPro" id="IPR016193">
    <property type="entry name" value="Cytidine_deaminase-like"/>
</dbReference>
<comment type="subunit">
    <text evidence="2 8">Homodimer.</text>
</comment>
<dbReference type="NCBIfam" id="NF008113">
    <property type="entry name" value="PRK10860.1"/>
    <property type="match status" value="1"/>
</dbReference>
<evidence type="ECO:0000313" key="10">
    <source>
        <dbReference type="EMBL" id="XCH46654.1"/>
    </source>
</evidence>
<comment type="catalytic activity">
    <reaction evidence="7 8">
        <text>adenosine(34) in tRNA + H2O + H(+) = inosine(34) in tRNA + NH4(+)</text>
        <dbReference type="Rhea" id="RHEA:43168"/>
        <dbReference type="Rhea" id="RHEA-COMP:10373"/>
        <dbReference type="Rhea" id="RHEA-COMP:10374"/>
        <dbReference type="ChEBI" id="CHEBI:15377"/>
        <dbReference type="ChEBI" id="CHEBI:15378"/>
        <dbReference type="ChEBI" id="CHEBI:28938"/>
        <dbReference type="ChEBI" id="CHEBI:74411"/>
        <dbReference type="ChEBI" id="CHEBI:82852"/>
        <dbReference type="EC" id="3.5.4.33"/>
    </reaction>
</comment>
<dbReference type="GO" id="GO:0002100">
    <property type="term" value="P:tRNA wobble adenosine to inosine editing"/>
    <property type="evidence" value="ECO:0007669"/>
    <property type="project" value="UniProtKB-UniRule"/>
</dbReference>
<protein>
    <recommendedName>
        <fullName evidence="8">tRNA-specific adenosine deaminase</fullName>
        <ecNumber evidence="8">3.5.4.33</ecNumber>
    </recommendedName>
</protein>
<dbReference type="Gene3D" id="3.40.140.10">
    <property type="entry name" value="Cytidine Deaminase, domain 2"/>
    <property type="match status" value="1"/>
</dbReference>
<evidence type="ECO:0000256" key="6">
    <source>
        <dbReference type="ARBA" id="ARBA00022833"/>
    </source>
</evidence>
<feature type="binding site" evidence="8">
    <location>
        <position position="56"/>
    </location>
    <ligand>
        <name>Zn(2+)</name>
        <dbReference type="ChEBI" id="CHEBI:29105"/>
        <note>catalytic</note>
    </ligand>
</feature>
<feature type="binding site" evidence="8">
    <location>
        <position position="86"/>
    </location>
    <ligand>
        <name>Zn(2+)</name>
        <dbReference type="ChEBI" id="CHEBI:29105"/>
        <note>catalytic</note>
    </ligand>
</feature>
<comment type="cofactor">
    <cofactor evidence="8">
        <name>Zn(2+)</name>
        <dbReference type="ChEBI" id="CHEBI:29105"/>
    </cofactor>
    <text evidence="8">Binds 1 zinc ion per subunit.</text>
</comment>
<sequence>MDELASDEYFLKEALKEAEKAYALGEVPVGAVIVVDGRIVARAHNIKETTNDPTAHAEMLAIRQAANALDAWRLTEATLYVTKEPCIMCSGAIVHARIKRVVYGCSDPKSGGAVSLYRILQDPRLNHQVEITAGILEEECRAVLQRFFKELRNQ</sequence>
<feature type="active site" description="Proton donor" evidence="8">
    <location>
        <position position="58"/>
    </location>
</feature>
<comment type="function">
    <text evidence="8">Catalyzes the deamination of adenosine to inosine at the wobble position 34 of tRNA(Arg2).</text>
</comment>
<evidence type="ECO:0000256" key="5">
    <source>
        <dbReference type="ARBA" id="ARBA00022801"/>
    </source>
</evidence>
<reference evidence="10" key="1">
    <citation type="submission" date="2024-01" db="EMBL/GenBank/DDBJ databases">
        <title>The first autotrophic representatives of the genus Thermodesulfovibrio.</title>
        <authorList>
            <person name="Maltseva A.I."/>
            <person name="Elcheninov A.G."/>
            <person name="Kublanov I.V."/>
            <person name="Lebedinsky A.V."/>
            <person name="Frolov E.N."/>
        </authorList>
    </citation>
    <scope>NUCLEOTIDE SEQUENCE</scope>
    <source>
        <strain evidence="10">3907-1M</strain>
    </source>
</reference>
<dbReference type="GO" id="GO:0008270">
    <property type="term" value="F:zinc ion binding"/>
    <property type="evidence" value="ECO:0007669"/>
    <property type="project" value="UniProtKB-UniRule"/>
</dbReference>
<evidence type="ECO:0000259" key="9">
    <source>
        <dbReference type="PROSITE" id="PS51747"/>
    </source>
</evidence>
<dbReference type="PANTHER" id="PTHR11079">
    <property type="entry name" value="CYTOSINE DEAMINASE FAMILY MEMBER"/>
    <property type="match status" value="1"/>
</dbReference>
<feature type="domain" description="CMP/dCMP-type deaminase" evidence="9">
    <location>
        <begin position="5"/>
        <end position="115"/>
    </location>
</feature>
<keyword evidence="6 8" id="KW-0862">Zinc</keyword>
<proteinExistence type="inferred from homology"/>
<dbReference type="RefSeq" id="WP_353684180.1">
    <property type="nucleotide sequence ID" value="NZ_CP144373.1"/>
</dbReference>
<dbReference type="EMBL" id="CP144373">
    <property type="protein sequence ID" value="XCH46654.1"/>
    <property type="molecule type" value="Genomic_DNA"/>
</dbReference>
<keyword evidence="5 8" id="KW-0378">Hydrolase</keyword>
<dbReference type="PROSITE" id="PS51747">
    <property type="entry name" value="CYT_DCMP_DEAMINASES_2"/>
    <property type="match status" value="1"/>
</dbReference>
<dbReference type="PROSITE" id="PS00903">
    <property type="entry name" value="CYT_DCMP_DEAMINASES_1"/>
    <property type="match status" value="1"/>
</dbReference>
<name>A0AAU8GVV3_9BACT</name>